<dbReference type="AlphaFoldDB" id="A0A0F6SDT9"/>
<sequence length="509" mass="54007">MHVFRDGKREIDVHARLRALAASRDPIDTLLRAGELECALLDAGDPAARDAIAWTDAAADAVIAGTRVVAPPLPSPRVDRARASVPEGFAYYAIHPLEYAHAATRAVPPGVPALVLGIRTIGTTLSAIAAAALRARGSRVIRATVRPTGHPFDRRATLDPDVAAHAASTGVALVIDEGPGLSGSSFLAAADALVAAGAPRDRVILVASHAPDVDRLCAPSAAARWRALRVVVASPTRVTPEGARDEISAGAWRASMLDPSAPWPPSWPAMERRKHLARDGSVLKYEGLACFGDDACARGEALASLGISPRLQRLPDGFVRWERAPGRPLSARDDPPLDAIARAIAARLEVAPAALDHVSALERATADNLRALLHLDRTIALPLARPVIADGHLAPHEWIVAPDGSLQKVDAIAHGDDHFFPGPCDVAWDLAGAIVEWDLDDAHTTALLDRYVRATGDHDARARVPSWTIAYLAFRAAWLAMARDACGGDERARLASASDALRARLTRML</sequence>
<evidence type="ECO:0000313" key="1">
    <source>
        <dbReference type="EMBL" id="AKF04024.1"/>
    </source>
</evidence>
<name>A0A0F6SDT9_9BACT</name>
<organism evidence="1 2">
    <name type="scientific">Sandaracinus amylolyticus</name>
    <dbReference type="NCBI Taxonomy" id="927083"/>
    <lineage>
        <taxon>Bacteria</taxon>
        <taxon>Pseudomonadati</taxon>
        <taxon>Myxococcota</taxon>
        <taxon>Polyangia</taxon>
        <taxon>Polyangiales</taxon>
        <taxon>Sandaracinaceae</taxon>
        <taxon>Sandaracinus</taxon>
    </lineage>
</organism>
<protein>
    <submittedName>
        <fullName evidence="1">Uncharacterized protein</fullName>
    </submittedName>
</protein>
<evidence type="ECO:0000313" key="2">
    <source>
        <dbReference type="Proteomes" id="UP000034883"/>
    </source>
</evidence>
<dbReference type="KEGG" id="samy:DB32_001173"/>
<dbReference type="RefSeq" id="WP_053231422.1">
    <property type="nucleotide sequence ID" value="NZ_CP011125.1"/>
</dbReference>
<proteinExistence type="predicted"/>
<reference evidence="1 2" key="1">
    <citation type="submission" date="2015-03" db="EMBL/GenBank/DDBJ databases">
        <title>Genome assembly of Sandaracinus amylolyticus DSM 53668.</title>
        <authorList>
            <person name="Sharma G."/>
            <person name="Subramanian S."/>
        </authorList>
    </citation>
    <scope>NUCLEOTIDE SEQUENCE [LARGE SCALE GENOMIC DNA]</scope>
    <source>
        <strain evidence="1 2">DSM 53668</strain>
    </source>
</reference>
<keyword evidence="2" id="KW-1185">Reference proteome</keyword>
<dbReference type="Proteomes" id="UP000034883">
    <property type="component" value="Chromosome"/>
</dbReference>
<gene>
    <name evidence="1" type="ORF">DB32_001173</name>
</gene>
<accession>A0A0F6SDT9</accession>
<dbReference type="STRING" id="927083.DB32_001173"/>
<dbReference type="EMBL" id="CP011125">
    <property type="protein sequence ID" value="AKF04024.1"/>
    <property type="molecule type" value="Genomic_DNA"/>
</dbReference>